<dbReference type="Proteomes" id="UP000886998">
    <property type="component" value="Unassembled WGS sequence"/>
</dbReference>
<evidence type="ECO:0000256" key="1">
    <source>
        <dbReference type="SAM" id="MobiDB-lite"/>
    </source>
</evidence>
<organism evidence="2 3">
    <name type="scientific">Trichonephila inaurata madagascariensis</name>
    <dbReference type="NCBI Taxonomy" id="2747483"/>
    <lineage>
        <taxon>Eukaryota</taxon>
        <taxon>Metazoa</taxon>
        <taxon>Ecdysozoa</taxon>
        <taxon>Arthropoda</taxon>
        <taxon>Chelicerata</taxon>
        <taxon>Arachnida</taxon>
        <taxon>Araneae</taxon>
        <taxon>Araneomorphae</taxon>
        <taxon>Entelegynae</taxon>
        <taxon>Araneoidea</taxon>
        <taxon>Nephilidae</taxon>
        <taxon>Trichonephila</taxon>
        <taxon>Trichonephila inaurata</taxon>
    </lineage>
</organism>
<proteinExistence type="predicted"/>
<dbReference type="OrthoDB" id="10512659at2759"/>
<reference evidence="2" key="1">
    <citation type="submission" date="2020-08" db="EMBL/GenBank/DDBJ databases">
        <title>Multicomponent nature underlies the extraordinary mechanical properties of spider dragline silk.</title>
        <authorList>
            <person name="Kono N."/>
            <person name="Nakamura H."/>
            <person name="Mori M."/>
            <person name="Yoshida Y."/>
            <person name="Ohtoshi R."/>
            <person name="Malay A.D."/>
            <person name="Moran D.A.P."/>
            <person name="Tomita M."/>
            <person name="Numata K."/>
            <person name="Arakawa K."/>
        </authorList>
    </citation>
    <scope>NUCLEOTIDE SEQUENCE</scope>
</reference>
<feature type="region of interest" description="Disordered" evidence="1">
    <location>
        <begin position="1"/>
        <end position="24"/>
    </location>
</feature>
<gene>
    <name evidence="2" type="ORF">TNIN_302361</name>
</gene>
<protein>
    <submittedName>
        <fullName evidence="2">Uncharacterized protein</fullName>
    </submittedName>
</protein>
<comment type="caution">
    <text evidence="2">The sequence shown here is derived from an EMBL/GenBank/DDBJ whole genome shotgun (WGS) entry which is preliminary data.</text>
</comment>
<keyword evidence="3" id="KW-1185">Reference proteome</keyword>
<name>A0A8X6YTF2_9ARAC</name>
<dbReference type="EMBL" id="BMAV01022471">
    <property type="protein sequence ID" value="GFY77454.1"/>
    <property type="molecule type" value="Genomic_DNA"/>
</dbReference>
<evidence type="ECO:0000313" key="3">
    <source>
        <dbReference type="Proteomes" id="UP000886998"/>
    </source>
</evidence>
<sequence length="119" mass="12990">MGTEERGGTDLVNESSKIHSTGEHWRDQTSLGYFRSVAGSHKGLVPILEGYGKITTSVSPSRFRRTRLVIRVGSVVDLTVIQYIFNGLSDIATFPATRITPAEPLRGVQLKNSKAGVMD</sequence>
<accession>A0A8X6YTF2</accession>
<evidence type="ECO:0000313" key="2">
    <source>
        <dbReference type="EMBL" id="GFY77454.1"/>
    </source>
</evidence>
<dbReference type="AlphaFoldDB" id="A0A8X6YTF2"/>